<dbReference type="OrthoDB" id="8435546at2"/>
<dbReference type="AlphaFoldDB" id="A0A5B8I9K2"/>
<gene>
    <name evidence="2" type="ORF">Dpoa569_0002901</name>
</gene>
<feature type="signal peptide" evidence="1">
    <location>
        <begin position="1"/>
        <end position="24"/>
    </location>
</feature>
<keyword evidence="3" id="KW-1185">Reference proteome</keyword>
<name>A0A5B8I9K2_9GAMM</name>
<dbReference type="Pfam" id="PF06834">
    <property type="entry name" value="TraU"/>
    <property type="match status" value="1"/>
</dbReference>
<dbReference type="InterPro" id="IPR026331">
    <property type="entry name" value="PFL_4710"/>
</dbReference>
<dbReference type="NCBIfam" id="TIGR03756">
    <property type="entry name" value="conj_TIGR03756"/>
    <property type="match status" value="1"/>
</dbReference>
<keyword evidence="1" id="KW-0732">Signal</keyword>
<organism evidence="2 3">
    <name type="scientific">Dickeya poaceiphila</name>
    <dbReference type="NCBI Taxonomy" id="568768"/>
    <lineage>
        <taxon>Bacteria</taxon>
        <taxon>Pseudomonadati</taxon>
        <taxon>Pseudomonadota</taxon>
        <taxon>Gammaproteobacteria</taxon>
        <taxon>Enterobacterales</taxon>
        <taxon>Pectobacteriaceae</taxon>
        <taxon>Dickeya</taxon>
    </lineage>
</organism>
<dbReference type="STRING" id="568768.GCA_000406125_00949"/>
<evidence type="ECO:0000313" key="3">
    <source>
        <dbReference type="Proteomes" id="UP000320591"/>
    </source>
</evidence>
<dbReference type="KEGG" id="dic:Dpoa569_0002901"/>
<dbReference type="InterPro" id="IPR009649">
    <property type="entry name" value="TraU"/>
</dbReference>
<dbReference type="EMBL" id="CP042220">
    <property type="protein sequence ID" value="QDX30951.1"/>
    <property type="molecule type" value="Genomic_DNA"/>
</dbReference>
<dbReference type="RefSeq" id="WP_042869024.1">
    <property type="nucleotide sequence ID" value="NZ_CM001975.1"/>
</dbReference>
<evidence type="ECO:0000313" key="2">
    <source>
        <dbReference type="EMBL" id="QDX30951.1"/>
    </source>
</evidence>
<feature type="chain" id="PRO_5022914736" evidence="1">
    <location>
        <begin position="25"/>
        <end position="327"/>
    </location>
</feature>
<proteinExistence type="predicted"/>
<protein>
    <submittedName>
        <fullName evidence="2">TIGR03756 family integrating conjugative element protein</fullName>
    </submittedName>
</protein>
<dbReference type="Proteomes" id="UP000320591">
    <property type="component" value="Chromosome"/>
</dbReference>
<accession>A0A5B8I9K2</accession>
<sequence length="327" mass="35203">MRMTLKTRRLLMATLLSVSGLTTASVNTAQIVASASSVSCISWRIKGICYWLLCTPFGCSVKTSVRVEHFIPEAVVSAYGNSGDNPWTEMSLVSQSAASAEGGLLGSIAGVVAGGGNQELKAPEAGRKKNLRYLYSDAIGHPATSLIGGMVPGYSCRSAALPLNPYFLSSLDALFWRTSLPESLYPEALIPGQRELGSQTGGNMWGNIYPRSGFVTQQDGYKAAALVAQRTADVITRNGQLHIYQALVGTPSPGYWPPEPVTENTGTTNHKWQALAPQLSMSCAIFPDNVGQASMPYSEQGNYAWALWQPYSCCQRRGQTLLYTTDL</sequence>
<evidence type="ECO:0000256" key="1">
    <source>
        <dbReference type="SAM" id="SignalP"/>
    </source>
</evidence>
<reference evidence="2 3" key="1">
    <citation type="journal article" date="2019" name="Environ. Microbiol.">
        <title>The phytopathogenic nature of Dickeya aquatica 174/2 and the dynamic early evolution of Dickeya pathogenicity.</title>
        <authorList>
            <person name="Duprey A."/>
            <person name="Taib N."/>
            <person name="Leonard S."/>
            <person name="Garin T."/>
            <person name="Flandrois J.P."/>
            <person name="Nasser W."/>
            <person name="Brochier-Armanet C."/>
            <person name="Reverchon S."/>
        </authorList>
    </citation>
    <scope>NUCLEOTIDE SEQUENCE [LARGE SCALE GENOMIC DNA]</scope>
    <source>
        <strain evidence="2 3">NCPPB 569</strain>
    </source>
</reference>